<dbReference type="EMBL" id="CP042469">
    <property type="protein sequence ID" value="QOX62514.1"/>
    <property type="molecule type" value="Genomic_DNA"/>
</dbReference>
<sequence>MSDQKENYFIYADPQKCLGCKSCELACGLVHAETDLFTAVLEGYKIRPRNRVVQAENVKVPLQCRQCEDAPCAQVCPSGAIGQRDGMVFLNRDLCIGCKSCAMVCPYGAIRVRSEAQGKGDGRIKRAKALKCDLCVEANGGIDGEACACVKACPTKAIALVDYEDLIQRSMEARAKEIAAVASGREK</sequence>
<evidence type="ECO:0000313" key="1">
    <source>
        <dbReference type="EMBL" id="QOX62514.1"/>
    </source>
</evidence>
<keyword evidence="2" id="KW-1185">Reference proteome</keyword>
<gene>
    <name evidence="1" type="ORF">FRZ06_03715</name>
</gene>
<evidence type="ECO:0000313" key="2">
    <source>
        <dbReference type="Proteomes" id="UP000594014"/>
    </source>
</evidence>
<accession>A0ACD1A828</accession>
<organism evidence="1 2">
    <name type="scientific">Anoxybacterium hadale</name>
    <dbReference type="NCBI Taxonomy" id="3408580"/>
    <lineage>
        <taxon>Bacteria</taxon>
        <taxon>Bacillati</taxon>
        <taxon>Bacillota</taxon>
        <taxon>Clostridia</taxon>
        <taxon>Peptostreptococcales</taxon>
        <taxon>Anaerovoracaceae</taxon>
        <taxon>Anoxybacterium</taxon>
    </lineage>
</organism>
<dbReference type="Proteomes" id="UP000594014">
    <property type="component" value="Chromosome"/>
</dbReference>
<name>A0ACD1A828_9FIRM</name>
<proteinExistence type="predicted"/>
<reference evidence="1" key="1">
    <citation type="submission" date="2019-08" db="EMBL/GenBank/DDBJ databases">
        <title>Genome sequence of Clostridiales bacterium MT110.</title>
        <authorList>
            <person name="Cao J."/>
        </authorList>
    </citation>
    <scope>NUCLEOTIDE SEQUENCE</scope>
    <source>
        <strain evidence="1">MT110</strain>
    </source>
</reference>
<protein>
    <submittedName>
        <fullName evidence="1">4Fe-4S dicluster domain-containing protein</fullName>
    </submittedName>
</protein>